<gene>
    <name evidence="1" type="ORF">H4R18_005500</name>
</gene>
<dbReference type="Proteomes" id="UP001140217">
    <property type="component" value="Unassembled WGS sequence"/>
</dbReference>
<accession>A0A9W8LE68</accession>
<comment type="caution">
    <text evidence="1">The sequence shown here is derived from an EMBL/GenBank/DDBJ whole genome shotgun (WGS) entry which is preliminary data.</text>
</comment>
<evidence type="ECO:0000313" key="2">
    <source>
        <dbReference type="Proteomes" id="UP001140217"/>
    </source>
</evidence>
<reference evidence="1" key="1">
    <citation type="submission" date="2022-07" db="EMBL/GenBank/DDBJ databases">
        <title>Phylogenomic reconstructions and comparative analyses of Kickxellomycotina fungi.</title>
        <authorList>
            <person name="Reynolds N.K."/>
            <person name="Stajich J.E."/>
            <person name="Barry K."/>
            <person name="Grigoriev I.V."/>
            <person name="Crous P."/>
            <person name="Smith M.E."/>
        </authorList>
    </citation>
    <scope>NUCLEOTIDE SEQUENCE</scope>
    <source>
        <strain evidence="1">NBRC 105414</strain>
    </source>
</reference>
<name>A0A9W8LE68_9FUNG</name>
<protein>
    <submittedName>
        <fullName evidence="1">Uncharacterized protein</fullName>
    </submittedName>
</protein>
<sequence length="242" mass="26579">VEIELHFVANPIACLDANIGLPGYEADISRAIQRLYGQLAAVYANQLHGLSSDIPIIVPRGHRFTQLLGAHICYGDGNDYQHLRVDPASIMFLTLTGWPSSHSWAPFSAGDGTRAIEFPSLRTLSVTYTDGNAANGADMHRPDGRPWRLHFPALESLAVNCHLDVCPLLQYLKISTNSGVNNNLAAMKHPALVPTIVYVLLRLPALTKFSATGIAKESIMAEIGKYSEQYPHLSRIEYTFGR</sequence>
<evidence type="ECO:0000313" key="1">
    <source>
        <dbReference type="EMBL" id="KAJ2776751.1"/>
    </source>
</evidence>
<organism evidence="1 2">
    <name type="scientific">Coemansia javaensis</name>
    <dbReference type="NCBI Taxonomy" id="2761396"/>
    <lineage>
        <taxon>Eukaryota</taxon>
        <taxon>Fungi</taxon>
        <taxon>Fungi incertae sedis</taxon>
        <taxon>Zoopagomycota</taxon>
        <taxon>Kickxellomycotina</taxon>
        <taxon>Kickxellomycetes</taxon>
        <taxon>Kickxellales</taxon>
        <taxon>Kickxellaceae</taxon>
        <taxon>Coemansia</taxon>
    </lineage>
</organism>
<proteinExistence type="predicted"/>
<feature type="non-terminal residue" evidence="1">
    <location>
        <position position="1"/>
    </location>
</feature>
<dbReference type="AlphaFoldDB" id="A0A9W8LE68"/>
<dbReference type="EMBL" id="JANBUL010000336">
    <property type="protein sequence ID" value="KAJ2776751.1"/>
    <property type="molecule type" value="Genomic_DNA"/>
</dbReference>
<keyword evidence="2" id="KW-1185">Reference proteome</keyword>